<keyword evidence="3" id="KW-0732">Signal</keyword>
<dbReference type="OrthoDB" id="304381at2157"/>
<keyword evidence="2" id="KW-0813">Transport</keyword>
<reference evidence="5 6" key="1">
    <citation type="journal article" date="2014" name="PLoS Genet.">
        <title>Phylogenetically driven sequencing of extremely halophilic archaea reveals strategies for static and dynamic osmo-response.</title>
        <authorList>
            <person name="Becker E.A."/>
            <person name="Seitzer P.M."/>
            <person name="Tritt A."/>
            <person name="Larsen D."/>
            <person name="Krusor M."/>
            <person name="Yao A.I."/>
            <person name="Wu D."/>
            <person name="Madern D."/>
            <person name="Eisen J.A."/>
            <person name="Darling A.E."/>
            <person name="Facciotti M.T."/>
        </authorList>
    </citation>
    <scope>NUCLEOTIDE SEQUENCE [LARGE SCALE GENOMIC DNA]</scope>
    <source>
        <strain evidence="5 6">DSM 13077</strain>
    </source>
</reference>
<dbReference type="EMBL" id="AOIP01000059">
    <property type="protein sequence ID" value="ELY98968.1"/>
    <property type="molecule type" value="Genomic_DNA"/>
</dbReference>
<name>M0ANK8_9EURY</name>
<protein>
    <submittedName>
        <fullName evidence="5">Ferrichrome-binding protein</fullName>
    </submittedName>
</protein>
<gene>
    <name evidence="5" type="ORF">C480_20869</name>
</gene>
<evidence type="ECO:0000313" key="6">
    <source>
        <dbReference type="Proteomes" id="UP000011591"/>
    </source>
</evidence>
<comment type="caution">
    <text evidence="5">The sequence shown here is derived from an EMBL/GenBank/DDBJ whole genome shotgun (WGS) entry which is preliminary data.</text>
</comment>
<dbReference type="AlphaFoldDB" id="M0ANK8"/>
<dbReference type="SUPFAM" id="SSF53807">
    <property type="entry name" value="Helical backbone' metal receptor"/>
    <property type="match status" value="1"/>
</dbReference>
<dbReference type="InterPro" id="IPR002491">
    <property type="entry name" value="ABC_transptr_periplasmic_BD"/>
</dbReference>
<evidence type="ECO:0000313" key="5">
    <source>
        <dbReference type="EMBL" id="ELY98968.1"/>
    </source>
</evidence>
<proteinExistence type="predicted"/>
<evidence type="ECO:0000256" key="2">
    <source>
        <dbReference type="ARBA" id="ARBA00022448"/>
    </source>
</evidence>
<dbReference type="InterPro" id="IPR051313">
    <property type="entry name" value="Bact_iron-sidero_bind"/>
</dbReference>
<evidence type="ECO:0000256" key="1">
    <source>
        <dbReference type="ARBA" id="ARBA00004196"/>
    </source>
</evidence>
<comment type="subcellular location">
    <subcellularLocation>
        <location evidence="1">Cell envelope</location>
    </subcellularLocation>
</comment>
<dbReference type="RefSeq" id="WP_006667551.1">
    <property type="nucleotide sequence ID" value="NZ_AOIP01000059.1"/>
</dbReference>
<evidence type="ECO:0000256" key="3">
    <source>
        <dbReference type="ARBA" id="ARBA00022729"/>
    </source>
</evidence>
<feature type="domain" description="Fe/B12 periplasmic-binding" evidence="4">
    <location>
        <begin position="133"/>
        <end position="335"/>
    </location>
</feature>
<dbReference type="PANTHER" id="PTHR30532:SF1">
    <property type="entry name" value="IRON(3+)-HYDROXAMATE-BINDING PROTEIN FHUD"/>
    <property type="match status" value="1"/>
</dbReference>
<accession>M0ANK8</accession>
<sequence>MSDNTDSTTETPTRRDTLKYGTTLAAGSVLAGCSDLVGQDDPTQRNDDRGSYEACIEPVGCLSLEEVPETWMAITGPWADMAIALGQRDGFQPAGWYPPAYVFDRVGVDWPTDVVAPYSDGKWDKEFFYERNPDVFLTDPNYLPGNDSSWDESDTQELVDTVAPVFGNNIVRRREFHDYELPSLYEAFDRLADLFQERERYEAFARVNEEMQADIRARLDAASERPEIGLVNFGSSPSEGRFSPMTISSEGVEMKQYRDLGITSAFSDESADGGEIDYERLLETDPELLVVHSGVRLTTEDGEFDGEAFVDQFVTPILEHPVGSQLTAARERNIYPGGSFQQGPITNLFQTELAARQLVPTEFGEFDPEQFPDVPEDEQLFDRQEVADIINGVFEQ</sequence>
<keyword evidence="6" id="KW-1185">Reference proteome</keyword>
<dbReference type="Proteomes" id="UP000011591">
    <property type="component" value="Unassembled WGS sequence"/>
</dbReference>
<organism evidence="5 6">
    <name type="scientific">Natrialba aegyptia DSM 13077</name>
    <dbReference type="NCBI Taxonomy" id="1227491"/>
    <lineage>
        <taxon>Archaea</taxon>
        <taxon>Methanobacteriati</taxon>
        <taxon>Methanobacteriota</taxon>
        <taxon>Stenosarchaea group</taxon>
        <taxon>Halobacteria</taxon>
        <taxon>Halobacteriales</taxon>
        <taxon>Natrialbaceae</taxon>
        <taxon>Natrialba</taxon>
    </lineage>
</organism>
<evidence type="ECO:0000259" key="4">
    <source>
        <dbReference type="Pfam" id="PF01497"/>
    </source>
</evidence>
<dbReference type="PATRIC" id="fig|1227491.4.peg.4193"/>
<dbReference type="Gene3D" id="3.40.50.1980">
    <property type="entry name" value="Nitrogenase molybdenum iron protein domain"/>
    <property type="match status" value="1"/>
</dbReference>
<dbReference type="Pfam" id="PF01497">
    <property type="entry name" value="Peripla_BP_2"/>
    <property type="match status" value="1"/>
</dbReference>
<dbReference type="PANTHER" id="PTHR30532">
    <property type="entry name" value="IRON III DICITRATE-BINDING PERIPLASMIC PROTEIN"/>
    <property type="match status" value="1"/>
</dbReference>